<gene>
    <name evidence="3" type="ORF">A4R43_18950</name>
</gene>
<protein>
    <submittedName>
        <fullName evidence="3">Nitroreductase</fullName>
    </submittedName>
</protein>
<dbReference type="NCBIfam" id="TIGR00026">
    <property type="entry name" value="hi_GC_TIGR00026"/>
    <property type="match status" value="1"/>
</dbReference>
<dbReference type="Gene3D" id="2.30.110.10">
    <property type="entry name" value="Electron Transport, Fmn-binding Protein, Chain A"/>
    <property type="match status" value="1"/>
</dbReference>
<sequence>MLFGDEHVRRYEETDGEEGHDWQKGAPVLILTTKGRKTGQDRKFALIYQEHEGDYVVVASKGGADSHPGWYLNLQENPEVKVQVKADKFTARARTASEQEKAVLWPKMAAVWPDYDEYQKKTDRPIPVVVLERQG</sequence>
<name>A0A344L8G5_9PSEU</name>
<dbReference type="KEGG" id="aab:A4R43_18950"/>
<evidence type="ECO:0000313" key="4">
    <source>
        <dbReference type="Proteomes" id="UP000250434"/>
    </source>
</evidence>
<proteinExistence type="inferred from homology"/>
<dbReference type="GO" id="GO:0016491">
    <property type="term" value="F:oxidoreductase activity"/>
    <property type="evidence" value="ECO:0007669"/>
    <property type="project" value="InterPro"/>
</dbReference>
<dbReference type="EMBL" id="CP015163">
    <property type="protein sequence ID" value="AXB44339.1"/>
    <property type="molecule type" value="Genomic_DNA"/>
</dbReference>
<accession>A0A344L8G5</accession>
<comment type="similarity">
    <text evidence="1">Belongs to the F420H(2)-dependent quinone reductase family.</text>
</comment>
<keyword evidence="4" id="KW-1185">Reference proteome</keyword>
<dbReference type="GO" id="GO:0005886">
    <property type="term" value="C:plasma membrane"/>
    <property type="evidence" value="ECO:0007669"/>
    <property type="project" value="TreeGrafter"/>
</dbReference>
<dbReference type="InterPro" id="IPR012349">
    <property type="entry name" value="Split_barrel_FMN-bd"/>
</dbReference>
<dbReference type="InterPro" id="IPR004378">
    <property type="entry name" value="F420H2_quin_Rdtase"/>
</dbReference>
<dbReference type="PANTHER" id="PTHR39428:SF3">
    <property type="entry name" value="DEAZAFLAVIN-DEPENDENT NITROREDUCTASE"/>
    <property type="match status" value="1"/>
</dbReference>
<evidence type="ECO:0000313" key="3">
    <source>
        <dbReference type="EMBL" id="AXB44339.1"/>
    </source>
</evidence>
<reference evidence="3 4" key="1">
    <citation type="submission" date="2016-04" db="EMBL/GenBank/DDBJ databases">
        <title>Complete genome sequence and analysis of deep-sea sediment isolate, Amycolatopsis sp. WP1.</title>
        <authorList>
            <person name="Wang H."/>
            <person name="Chen S."/>
            <person name="Wu Q."/>
        </authorList>
    </citation>
    <scope>NUCLEOTIDE SEQUENCE [LARGE SCALE GENOMIC DNA]</scope>
    <source>
        <strain evidence="3 4">WP1</strain>
    </source>
</reference>
<dbReference type="RefSeq" id="WP_113693580.1">
    <property type="nucleotide sequence ID" value="NZ_CP015163.1"/>
</dbReference>
<dbReference type="PANTHER" id="PTHR39428">
    <property type="entry name" value="F420H(2)-DEPENDENT QUINONE REDUCTASE RV1261C"/>
    <property type="match status" value="1"/>
</dbReference>
<evidence type="ECO:0000256" key="1">
    <source>
        <dbReference type="ARBA" id="ARBA00008710"/>
    </source>
</evidence>
<dbReference type="OrthoDB" id="8225825at2"/>
<dbReference type="GO" id="GO:0070967">
    <property type="term" value="F:coenzyme F420 binding"/>
    <property type="evidence" value="ECO:0007669"/>
    <property type="project" value="TreeGrafter"/>
</dbReference>
<organism evidence="3 4">
    <name type="scientific">Amycolatopsis albispora</name>
    <dbReference type="NCBI Taxonomy" id="1804986"/>
    <lineage>
        <taxon>Bacteria</taxon>
        <taxon>Bacillati</taxon>
        <taxon>Actinomycetota</taxon>
        <taxon>Actinomycetes</taxon>
        <taxon>Pseudonocardiales</taxon>
        <taxon>Pseudonocardiaceae</taxon>
        <taxon>Amycolatopsis</taxon>
    </lineage>
</organism>
<dbReference type="Proteomes" id="UP000250434">
    <property type="component" value="Chromosome"/>
</dbReference>
<evidence type="ECO:0000256" key="2">
    <source>
        <dbReference type="ARBA" id="ARBA00049106"/>
    </source>
</evidence>
<comment type="catalytic activity">
    <reaction evidence="2">
        <text>oxidized coenzyme F420-(gamma-L-Glu)(n) + a quinol + H(+) = reduced coenzyme F420-(gamma-L-Glu)(n) + a quinone</text>
        <dbReference type="Rhea" id="RHEA:39663"/>
        <dbReference type="Rhea" id="RHEA-COMP:12939"/>
        <dbReference type="Rhea" id="RHEA-COMP:14378"/>
        <dbReference type="ChEBI" id="CHEBI:15378"/>
        <dbReference type="ChEBI" id="CHEBI:24646"/>
        <dbReference type="ChEBI" id="CHEBI:132124"/>
        <dbReference type="ChEBI" id="CHEBI:133980"/>
        <dbReference type="ChEBI" id="CHEBI:139511"/>
    </reaction>
</comment>
<dbReference type="AlphaFoldDB" id="A0A344L8G5"/>
<dbReference type="Pfam" id="PF04075">
    <property type="entry name" value="F420H2_quin_red"/>
    <property type="match status" value="1"/>
</dbReference>